<gene>
    <name evidence="1" type="ORF">EJ04DRAFT_560438</name>
</gene>
<sequence length="408" mass="46612">MVYLLRTLLDRPDLAIKANGLWVETVRKSVASAYKVEHFDWNCLQKGSLVTLKKLGHDGDAWSRMIEASIESAYAGLLLTLLPKLRFLDLRVYDSQSGIYSFEPTTALFGAPVMPHVAAPVFQHLECVRLPAPHFALLSEPLESLTYLKLVKMEMRNMIWLNGPGTLLGASGLGTINLKISIRLISKQYSSSYRCFAGDIINAMQCRKLKQLEITFYDEWGPEAEHDDGYLIDDLIQCVHKISRRLENDMTTVIKDLRPFSNLKRMRVPQVFLIGNNRNPNIRALIPTCLEILVIDHPTSATFGWLETLVEDMMLDDYSLKELGFTIEHFDEKRTWSQFMEQAKKIRNHGILWSGFNLLAVCCSAYFKASWRTVILATGHLEENPEIKSDIRDEDHKQSESDVVMEEL</sequence>
<comment type="caution">
    <text evidence="1">The sequence shown here is derived from an EMBL/GenBank/DDBJ whole genome shotgun (WGS) entry which is preliminary data.</text>
</comment>
<name>A0A9P4R8P9_9PLEO</name>
<dbReference type="EMBL" id="ML996107">
    <property type="protein sequence ID" value="KAF2738772.1"/>
    <property type="molecule type" value="Genomic_DNA"/>
</dbReference>
<evidence type="ECO:0000313" key="2">
    <source>
        <dbReference type="Proteomes" id="UP000799444"/>
    </source>
</evidence>
<dbReference type="Proteomes" id="UP000799444">
    <property type="component" value="Unassembled WGS sequence"/>
</dbReference>
<reference evidence="1" key="1">
    <citation type="journal article" date="2020" name="Stud. Mycol.">
        <title>101 Dothideomycetes genomes: a test case for predicting lifestyles and emergence of pathogens.</title>
        <authorList>
            <person name="Haridas S."/>
            <person name="Albert R."/>
            <person name="Binder M."/>
            <person name="Bloem J."/>
            <person name="Labutti K."/>
            <person name="Salamov A."/>
            <person name="Andreopoulos B."/>
            <person name="Baker S."/>
            <person name="Barry K."/>
            <person name="Bills G."/>
            <person name="Bluhm B."/>
            <person name="Cannon C."/>
            <person name="Castanera R."/>
            <person name="Culley D."/>
            <person name="Daum C."/>
            <person name="Ezra D."/>
            <person name="Gonzalez J."/>
            <person name="Henrissat B."/>
            <person name="Kuo A."/>
            <person name="Liang C."/>
            <person name="Lipzen A."/>
            <person name="Lutzoni F."/>
            <person name="Magnuson J."/>
            <person name="Mondo S."/>
            <person name="Nolan M."/>
            <person name="Ohm R."/>
            <person name="Pangilinan J."/>
            <person name="Park H.-J."/>
            <person name="Ramirez L."/>
            <person name="Alfaro M."/>
            <person name="Sun H."/>
            <person name="Tritt A."/>
            <person name="Yoshinaga Y."/>
            <person name="Zwiers L.-H."/>
            <person name="Turgeon B."/>
            <person name="Goodwin S."/>
            <person name="Spatafora J."/>
            <person name="Crous P."/>
            <person name="Grigoriev I."/>
        </authorList>
    </citation>
    <scope>NUCLEOTIDE SEQUENCE</scope>
    <source>
        <strain evidence="1">CBS 125425</strain>
    </source>
</reference>
<keyword evidence="2" id="KW-1185">Reference proteome</keyword>
<dbReference type="OrthoDB" id="3750626at2759"/>
<accession>A0A9P4R8P9</accession>
<proteinExistence type="predicted"/>
<evidence type="ECO:0000313" key="1">
    <source>
        <dbReference type="EMBL" id="KAF2738772.1"/>
    </source>
</evidence>
<dbReference type="AlphaFoldDB" id="A0A9P4R8P9"/>
<organism evidence="1 2">
    <name type="scientific">Polyplosphaeria fusca</name>
    <dbReference type="NCBI Taxonomy" id="682080"/>
    <lineage>
        <taxon>Eukaryota</taxon>
        <taxon>Fungi</taxon>
        <taxon>Dikarya</taxon>
        <taxon>Ascomycota</taxon>
        <taxon>Pezizomycotina</taxon>
        <taxon>Dothideomycetes</taxon>
        <taxon>Pleosporomycetidae</taxon>
        <taxon>Pleosporales</taxon>
        <taxon>Tetraplosphaeriaceae</taxon>
        <taxon>Polyplosphaeria</taxon>
    </lineage>
</organism>
<protein>
    <submittedName>
        <fullName evidence="1">Uncharacterized protein</fullName>
    </submittedName>
</protein>